<dbReference type="GO" id="GO:0003723">
    <property type="term" value="F:RNA binding"/>
    <property type="evidence" value="ECO:0007669"/>
    <property type="project" value="InterPro"/>
</dbReference>
<proteinExistence type="predicted"/>
<sequence>MIVQIEHKIPRNDALLGLVRAEGVAVTLEPEGLSQALQQLLSERKQLPPELETRRQAVRHLLRNGRYKPTGRAKPASEYLLREAQAGRFPRINGVVDVANYMSLLHMLPVSLWDLDRAGTTHFRFRLGADGEAYVFNTAGQQIELADLIVGCRVDPATGTDDPIVNPVKDSLATKTDDTTSRVVACIYTPAAAVSRETLEAICQSFADWLARCGMHVETAWTVLQPEQTSTL</sequence>
<dbReference type="SMART" id="SM00873">
    <property type="entry name" value="B3_4"/>
    <property type="match status" value="1"/>
</dbReference>
<feature type="domain" description="B3/B4 tRNA-binding" evidence="1">
    <location>
        <begin position="57"/>
        <end position="211"/>
    </location>
</feature>
<evidence type="ECO:0000259" key="1">
    <source>
        <dbReference type="SMART" id="SM00873"/>
    </source>
</evidence>
<dbReference type="SUPFAM" id="SSF56037">
    <property type="entry name" value="PheT/TilS domain"/>
    <property type="match status" value="1"/>
</dbReference>
<dbReference type="GO" id="GO:0004826">
    <property type="term" value="F:phenylalanine-tRNA ligase activity"/>
    <property type="evidence" value="ECO:0007669"/>
    <property type="project" value="InterPro"/>
</dbReference>
<keyword evidence="3" id="KW-1185">Reference proteome</keyword>
<reference evidence="3" key="1">
    <citation type="submission" date="2016-11" db="EMBL/GenBank/DDBJ databases">
        <authorList>
            <person name="Varghese N."/>
            <person name="Submissions S."/>
        </authorList>
    </citation>
    <scope>NUCLEOTIDE SEQUENCE [LARGE SCALE GENOMIC DNA]</scope>
    <source>
        <strain evidence="3">DSM 22212</strain>
    </source>
</reference>
<dbReference type="Pfam" id="PF03483">
    <property type="entry name" value="B3_4"/>
    <property type="match status" value="1"/>
</dbReference>
<accession>A0A1M6Q6R7</accession>
<dbReference type="EMBL" id="FRAU01000001">
    <property type="protein sequence ID" value="SHK15817.1"/>
    <property type="molecule type" value="Genomic_DNA"/>
</dbReference>
<name>A0A1M6Q6R7_9BACT</name>
<dbReference type="Proteomes" id="UP000185812">
    <property type="component" value="Unassembled WGS sequence"/>
</dbReference>
<evidence type="ECO:0000313" key="3">
    <source>
        <dbReference type="Proteomes" id="UP000185812"/>
    </source>
</evidence>
<dbReference type="OrthoDB" id="276580at2"/>
<dbReference type="AlphaFoldDB" id="A0A1M6Q6R7"/>
<evidence type="ECO:0000313" key="2">
    <source>
        <dbReference type="EMBL" id="SHK15817.1"/>
    </source>
</evidence>
<gene>
    <name evidence="2" type="ORF">SAMN04488087_0482</name>
</gene>
<organism evidence="2 3">
    <name type="scientific">Rhodothermus profundi</name>
    <dbReference type="NCBI Taxonomy" id="633813"/>
    <lineage>
        <taxon>Bacteria</taxon>
        <taxon>Pseudomonadati</taxon>
        <taxon>Rhodothermota</taxon>
        <taxon>Rhodothermia</taxon>
        <taxon>Rhodothermales</taxon>
        <taxon>Rhodothermaceae</taxon>
        <taxon>Rhodothermus</taxon>
    </lineage>
</organism>
<dbReference type="STRING" id="633813.SAMN04488087_0482"/>
<dbReference type="InterPro" id="IPR005146">
    <property type="entry name" value="B3/B4_tRNA-bd"/>
</dbReference>
<dbReference type="Gene3D" id="3.50.40.10">
    <property type="entry name" value="Phenylalanyl-trna Synthetase, Chain B, domain 3"/>
    <property type="match status" value="1"/>
</dbReference>
<dbReference type="InterPro" id="IPR020825">
    <property type="entry name" value="Phe-tRNA_synthase-like_B3/B4"/>
</dbReference>
<protein>
    <submittedName>
        <fullName evidence="2">B3/B4 domain-containing protein (DNA/RNA-binding domain of Phe-tRNA-synthetase)</fullName>
    </submittedName>
</protein>
<dbReference type="RefSeq" id="WP_072714343.1">
    <property type="nucleotide sequence ID" value="NZ_FRAU01000001.1"/>
</dbReference>